<dbReference type="GO" id="GO:0003824">
    <property type="term" value="F:catalytic activity"/>
    <property type="evidence" value="ECO:0007669"/>
    <property type="project" value="UniProtKB-ARBA"/>
</dbReference>
<dbReference type="Gene3D" id="3.90.226.10">
    <property type="entry name" value="2-enoyl-CoA Hydratase, Chain A, domain 1"/>
    <property type="match status" value="1"/>
</dbReference>
<protein>
    <submittedName>
        <fullName evidence="2">Enoyl-CoA hydratase</fullName>
    </submittedName>
</protein>
<dbReference type="OrthoDB" id="370015at2"/>
<comment type="similarity">
    <text evidence="1">Belongs to the enoyl-CoA hydratase/isomerase family.</text>
</comment>
<dbReference type="Proteomes" id="UP000037397">
    <property type="component" value="Unassembled WGS sequence"/>
</dbReference>
<dbReference type="SUPFAM" id="SSF52096">
    <property type="entry name" value="ClpP/crotonase"/>
    <property type="match status" value="1"/>
</dbReference>
<dbReference type="PATRIC" id="fig|1631356.3.peg.3339"/>
<dbReference type="AlphaFoldDB" id="A0A0L6CKV8"/>
<dbReference type="RefSeq" id="WP_050670888.1">
    <property type="nucleotide sequence ID" value="NZ_LAIR01000002.1"/>
</dbReference>
<sequence length="260" mass="27063">MSTELVHYAVDDAVATITLDSPHNRNALSSALVQQLGDHLAAAAADDAVRAVLLTHTGGTFCAGADLSEASGGSPKDSTATLVALLKSLVALPKPVVARIDGHVRAGGLGLVGACDIVIAGPQTSYAFTEVRLGLAPAMISLTVLPRIAQRAASRYFLTGEKFDAATAERIGLVTVATDDTEATTAGVLDALRKGSPQGLRESKALTTVPVLRALDEDADRLADLSARLFASDEAREGMLSFLERRPPRWATPTPAEETP</sequence>
<dbReference type="Pfam" id="PF00378">
    <property type="entry name" value="ECH_1"/>
    <property type="match status" value="1"/>
</dbReference>
<dbReference type="NCBIfam" id="NF005879">
    <property type="entry name" value="PRK07827.1"/>
    <property type="match status" value="1"/>
</dbReference>
<accession>A0A0L6CKV8</accession>
<dbReference type="InterPro" id="IPR001753">
    <property type="entry name" value="Enoyl-CoA_hydra/iso"/>
</dbReference>
<dbReference type="InterPro" id="IPR051683">
    <property type="entry name" value="Enoyl-CoA_Hydratase/Isomerase"/>
</dbReference>
<dbReference type="InterPro" id="IPR014748">
    <property type="entry name" value="Enoyl-CoA_hydra_C"/>
</dbReference>
<evidence type="ECO:0000256" key="1">
    <source>
        <dbReference type="ARBA" id="ARBA00005254"/>
    </source>
</evidence>
<dbReference type="PANTHER" id="PTHR42964">
    <property type="entry name" value="ENOYL-COA HYDRATASE"/>
    <property type="match status" value="1"/>
</dbReference>
<organism evidence="2 3">
    <name type="scientific">Luteipulveratus halotolerans</name>
    <dbReference type="NCBI Taxonomy" id="1631356"/>
    <lineage>
        <taxon>Bacteria</taxon>
        <taxon>Bacillati</taxon>
        <taxon>Actinomycetota</taxon>
        <taxon>Actinomycetes</taxon>
        <taxon>Micrococcales</taxon>
        <taxon>Dermacoccaceae</taxon>
        <taxon>Luteipulveratus</taxon>
    </lineage>
</organism>
<evidence type="ECO:0000313" key="2">
    <source>
        <dbReference type="EMBL" id="KNX38431.1"/>
    </source>
</evidence>
<dbReference type="EMBL" id="LAIR01000002">
    <property type="protein sequence ID" value="KNX38431.1"/>
    <property type="molecule type" value="Genomic_DNA"/>
</dbReference>
<dbReference type="InterPro" id="IPR029045">
    <property type="entry name" value="ClpP/crotonase-like_dom_sf"/>
</dbReference>
<evidence type="ECO:0000313" key="3">
    <source>
        <dbReference type="Proteomes" id="UP000037397"/>
    </source>
</evidence>
<proteinExistence type="inferred from homology"/>
<dbReference type="STRING" id="1631356.VV01_16805"/>
<keyword evidence="3" id="KW-1185">Reference proteome</keyword>
<reference evidence="3" key="1">
    <citation type="submission" date="2015-03" db="EMBL/GenBank/DDBJ databases">
        <title>Luteipulveratus halotolerans sp. nov., a novel actinobacterium (Dermacoccaceae) from Sarawak, Malaysia.</title>
        <authorList>
            <person name="Juboi H."/>
            <person name="Basik A."/>
            <person name="Shamsul S.S."/>
            <person name="Arnold P."/>
            <person name="Schmitt E.K."/>
            <person name="Sanglier J.-J."/>
            <person name="Yeo T."/>
        </authorList>
    </citation>
    <scope>NUCLEOTIDE SEQUENCE [LARGE SCALE GENOMIC DNA]</scope>
    <source>
        <strain evidence="3">C296001</strain>
    </source>
</reference>
<dbReference type="Gene3D" id="1.10.12.10">
    <property type="entry name" value="Lyase 2-enoyl-coa Hydratase, Chain A, domain 2"/>
    <property type="match status" value="1"/>
</dbReference>
<comment type="caution">
    <text evidence="2">The sequence shown here is derived from an EMBL/GenBank/DDBJ whole genome shotgun (WGS) entry which is preliminary data.</text>
</comment>
<dbReference type="CDD" id="cd06558">
    <property type="entry name" value="crotonase-like"/>
    <property type="match status" value="1"/>
</dbReference>
<gene>
    <name evidence="2" type="ORF">VV01_16805</name>
</gene>
<dbReference type="PANTHER" id="PTHR42964:SF1">
    <property type="entry name" value="POLYKETIDE BIOSYNTHESIS ENOYL-COA HYDRATASE PKSH-RELATED"/>
    <property type="match status" value="1"/>
</dbReference>
<name>A0A0L6CKV8_9MICO</name>